<evidence type="ECO:0000256" key="1">
    <source>
        <dbReference type="SAM" id="SignalP"/>
    </source>
</evidence>
<dbReference type="Proteomes" id="UP000005551">
    <property type="component" value="Unassembled WGS sequence"/>
</dbReference>
<keyword evidence="1" id="KW-0732">Signal</keyword>
<comment type="caution">
    <text evidence="2">The sequence shown here is derived from an EMBL/GenBank/DDBJ whole genome shotgun (WGS) entry which is preliminary data.</text>
</comment>
<reference evidence="2 3" key="1">
    <citation type="submission" date="2012-05" db="EMBL/GenBank/DDBJ databases">
        <title>Genome sequence of Nitritalea halalkaliphila LW7.</title>
        <authorList>
            <person name="Jangir P.K."/>
            <person name="Singh A."/>
            <person name="Shivaji S."/>
            <person name="Sharma R."/>
        </authorList>
    </citation>
    <scope>NUCLEOTIDE SEQUENCE [LARGE SCALE GENOMIC DNA]</scope>
    <source>
        <strain evidence="2 3">LW7</strain>
    </source>
</reference>
<dbReference type="AlphaFoldDB" id="I5BTU7"/>
<dbReference type="RefSeq" id="WP_009057366.1">
    <property type="nucleotide sequence ID" value="NZ_AJYA01000070.1"/>
</dbReference>
<dbReference type="EMBL" id="AJYA01000070">
    <property type="protein sequence ID" value="EIM72999.1"/>
    <property type="molecule type" value="Genomic_DNA"/>
</dbReference>
<dbReference type="STRING" id="1189621.A3SI_18914"/>
<sequence length="67" mass="6960">MYKRFLLVLAVFGLLRVGQVSAQDYSTAAGLRLGGGNGLTVKHFVSQDAAIEACYIADGGLVTDGAL</sequence>
<evidence type="ECO:0000313" key="2">
    <source>
        <dbReference type="EMBL" id="EIM72999.1"/>
    </source>
</evidence>
<feature type="signal peptide" evidence="1">
    <location>
        <begin position="1"/>
        <end position="22"/>
    </location>
</feature>
<name>I5BTU7_9BACT</name>
<feature type="chain" id="PRO_5003700096" evidence="1">
    <location>
        <begin position="23"/>
        <end position="67"/>
    </location>
</feature>
<gene>
    <name evidence="2" type="ORF">A3SI_18914</name>
</gene>
<evidence type="ECO:0000313" key="3">
    <source>
        <dbReference type="Proteomes" id="UP000005551"/>
    </source>
</evidence>
<accession>I5BTU7</accession>
<proteinExistence type="predicted"/>
<organism evidence="2 3">
    <name type="scientific">Nitritalea halalkaliphila LW7</name>
    <dbReference type="NCBI Taxonomy" id="1189621"/>
    <lineage>
        <taxon>Bacteria</taxon>
        <taxon>Pseudomonadati</taxon>
        <taxon>Bacteroidota</taxon>
        <taxon>Cytophagia</taxon>
        <taxon>Cytophagales</taxon>
        <taxon>Cyclobacteriaceae</taxon>
        <taxon>Nitritalea</taxon>
    </lineage>
</organism>
<protein>
    <submittedName>
        <fullName evidence="2">Uncharacterized protein</fullName>
    </submittedName>
</protein>
<keyword evidence="3" id="KW-1185">Reference proteome</keyword>